<comment type="similarity">
    <text evidence="2">Belongs to the ABC-2 integral membrane protein family.</text>
</comment>
<dbReference type="EMBL" id="CP007493">
    <property type="protein sequence ID" value="AJB41892.1"/>
    <property type="molecule type" value="Genomic_DNA"/>
</dbReference>
<reference evidence="11" key="1">
    <citation type="book" date="2010" name="EXTREMOPHILES" publisher="0:0-0">
        <title>Complete genome sequences of ten hyperthermophilic archaea reveal their metabolic capabilities and possible ecological roles.</title>
        <editorList>
            <person name="?"/>
        </editorList>
        <authorList>
            <person name="Ravin N.V."/>
            <person name="Mardanov A.V."/>
            <person name="Bonch-Osmolovskaya E.A."/>
            <person name="Skryabin K.G."/>
        </authorList>
    </citation>
    <scope>NUCLEOTIDE SEQUENCE [LARGE SCALE GENOMIC DNA]</scope>
    <source>
        <strain evidence="11">1505</strain>
    </source>
</reference>
<evidence type="ECO:0000259" key="9">
    <source>
        <dbReference type="PROSITE" id="PS51012"/>
    </source>
</evidence>
<feature type="transmembrane region" description="Helical" evidence="8">
    <location>
        <begin position="221"/>
        <end position="245"/>
    </location>
</feature>
<dbReference type="InterPro" id="IPR013525">
    <property type="entry name" value="ABC2_TM"/>
</dbReference>
<accession>A0A3G1A556</accession>
<feature type="transmembrane region" description="Helical" evidence="8">
    <location>
        <begin position="339"/>
        <end position="361"/>
    </location>
</feature>
<organism evidence="10 11">
    <name type="scientific">Thermofilum adornatum 1505</name>
    <dbReference type="NCBI Taxonomy" id="697581"/>
    <lineage>
        <taxon>Archaea</taxon>
        <taxon>Thermoproteota</taxon>
        <taxon>Thermoprotei</taxon>
        <taxon>Thermofilales</taxon>
        <taxon>Thermofilaceae</taxon>
        <taxon>Thermofilum</taxon>
    </lineage>
</organism>
<feature type="transmembrane region" description="Helical" evidence="8">
    <location>
        <begin position="251"/>
        <end position="275"/>
    </location>
</feature>
<dbReference type="Proteomes" id="UP000266720">
    <property type="component" value="Chromosome"/>
</dbReference>
<sequence>MGALTALVIKDVKQLLRDPRSLTMILLMPLAVMAMFVAGYGEEKSTIPIVIVNLDRGTASWQLIEALRTSSTFSIVAYASSIEAGKSLVQRGVAYAAVVIPENFTYDVSRGRSTRIITILDAAYATVSELVWQWTVVSTQSFMKKASELYGTFYIEVQEETVYGPKVSAVDSFTSTIMGILLHLVPMSLIAVSISRERERKTFEQLIMAPISSWHVVFGKFLAYALVTVADLAVTLAFAVYLLGVRVKGDLFSLLIVSLLMLLCSLAMGLLISAASRNQLQAYQAAIFVFIPSMLFSGFFRPVELLSPDVQLVSRLLPLYYFFRAFRNIQLRGWSLFDVSWDCLTLGLFTFIFLLAAVRVLRLKVE</sequence>
<gene>
    <name evidence="10" type="ORF">TCARB_0840</name>
</gene>
<feature type="transmembrane region" description="Helical" evidence="8">
    <location>
        <begin position="21"/>
        <end position="40"/>
    </location>
</feature>
<evidence type="ECO:0000256" key="4">
    <source>
        <dbReference type="ARBA" id="ARBA00022475"/>
    </source>
</evidence>
<dbReference type="InterPro" id="IPR047817">
    <property type="entry name" value="ABC2_TM_bact-type"/>
</dbReference>
<name>A0A3G1A556_9CREN</name>
<keyword evidence="6 8" id="KW-1133">Transmembrane helix</keyword>
<feature type="transmembrane region" description="Helical" evidence="8">
    <location>
        <begin position="282"/>
        <end position="300"/>
    </location>
</feature>
<dbReference type="GO" id="GO:0140359">
    <property type="term" value="F:ABC-type transporter activity"/>
    <property type="evidence" value="ECO:0007669"/>
    <property type="project" value="InterPro"/>
</dbReference>
<evidence type="ECO:0000256" key="3">
    <source>
        <dbReference type="ARBA" id="ARBA00022448"/>
    </source>
</evidence>
<evidence type="ECO:0000256" key="1">
    <source>
        <dbReference type="ARBA" id="ARBA00004651"/>
    </source>
</evidence>
<dbReference type="PANTHER" id="PTHR30294">
    <property type="entry name" value="MEMBRANE COMPONENT OF ABC TRANSPORTER YHHJ-RELATED"/>
    <property type="match status" value="1"/>
</dbReference>
<evidence type="ECO:0000256" key="7">
    <source>
        <dbReference type="ARBA" id="ARBA00023136"/>
    </source>
</evidence>
<dbReference type="RefSeq" id="WP_020963405.1">
    <property type="nucleotide sequence ID" value="NZ_CP007493.1"/>
</dbReference>
<dbReference type="PANTHER" id="PTHR30294:SF29">
    <property type="entry name" value="MULTIDRUG ABC TRANSPORTER PERMEASE YBHS-RELATED"/>
    <property type="match status" value="1"/>
</dbReference>
<evidence type="ECO:0000313" key="10">
    <source>
        <dbReference type="EMBL" id="AJB41892.1"/>
    </source>
</evidence>
<evidence type="ECO:0000256" key="6">
    <source>
        <dbReference type="ARBA" id="ARBA00022989"/>
    </source>
</evidence>
<dbReference type="PROSITE" id="PS51012">
    <property type="entry name" value="ABC_TM2"/>
    <property type="match status" value="1"/>
</dbReference>
<dbReference type="Gene3D" id="3.40.1710.10">
    <property type="entry name" value="abc type-2 transporter like domain"/>
    <property type="match status" value="1"/>
</dbReference>
<dbReference type="STRING" id="697581.TCARB_0840"/>
<dbReference type="GeneID" id="16574404"/>
<keyword evidence="4" id="KW-1003">Cell membrane</keyword>
<evidence type="ECO:0000256" key="5">
    <source>
        <dbReference type="ARBA" id="ARBA00022692"/>
    </source>
</evidence>
<dbReference type="GeneID" id="25406267"/>
<evidence type="ECO:0000256" key="2">
    <source>
        <dbReference type="ARBA" id="ARBA00007783"/>
    </source>
</evidence>
<proteinExistence type="inferred from homology"/>
<keyword evidence="7 8" id="KW-0472">Membrane</keyword>
<keyword evidence="5 8" id="KW-0812">Transmembrane</keyword>
<comment type="subcellular location">
    <subcellularLocation>
        <location evidence="1">Cell membrane</location>
        <topology evidence="1">Multi-pass membrane protein</topology>
    </subcellularLocation>
</comment>
<dbReference type="AlphaFoldDB" id="A0A3G1A556"/>
<dbReference type="KEGG" id="tcb:TCARB_0840"/>
<dbReference type="InterPro" id="IPR051449">
    <property type="entry name" value="ABC-2_transporter_component"/>
</dbReference>
<dbReference type="Pfam" id="PF12698">
    <property type="entry name" value="ABC2_membrane_3"/>
    <property type="match status" value="1"/>
</dbReference>
<protein>
    <submittedName>
        <fullName evidence="10">ABC-type multidrug transport system, permease component</fullName>
    </submittedName>
</protein>
<feature type="transmembrane region" description="Helical" evidence="8">
    <location>
        <begin position="173"/>
        <end position="194"/>
    </location>
</feature>
<dbReference type="GO" id="GO:0005886">
    <property type="term" value="C:plasma membrane"/>
    <property type="evidence" value="ECO:0007669"/>
    <property type="project" value="UniProtKB-SubCell"/>
</dbReference>
<feature type="domain" description="ABC transmembrane type-2" evidence="9">
    <location>
        <begin position="130"/>
        <end position="364"/>
    </location>
</feature>
<keyword evidence="3" id="KW-0813">Transport</keyword>
<evidence type="ECO:0000313" key="11">
    <source>
        <dbReference type="Proteomes" id="UP000266720"/>
    </source>
</evidence>
<evidence type="ECO:0000256" key="8">
    <source>
        <dbReference type="SAM" id="Phobius"/>
    </source>
</evidence>